<dbReference type="SUPFAM" id="SSF52058">
    <property type="entry name" value="L domain-like"/>
    <property type="match status" value="1"/>
</dbReference>
<keyword evidence="1" id="KW-0433">Leucine-rich repeat</keyword>
<dbReference type="PROSITE" id="PS51450">
    <property type="entry name" value="LRR"/>
    <property type="match status" value="2"/>
</dbReference>
<evidence type="ECO:0000256" key="2">
    <source>
        <dbReference type="ARBA" id="ARBA00022729"/>
    </source>
</evidence>
<proteinExistence type="predicted"/>
<keyword evidence="3" id="KW-0677">Repeat</keyword>
<dbReference type="EMBL" id="OB796387">
    <property type="protein sequence ID" value="CAD7433378.1"/>
    <property type="molecule type" value="Genomic_DNA"/>
</dbReference>
<dbReference type="InterPro" id="IPR001611">
    <property type="entry name" value="Leu-rich_rpt"/>
</dbReference>
<accession>A0A7R9EG71</accession>
<dbReference type="SMART" id="SM00369">
    <property type="entry name" value="LRR_TYP"/>
    <property type="match status" value="4"/>
</dbReference>
<evidence type="ECO:0000313" key="4">
    <source>
        <dbReference type="EMBL" id="CAD7433378.1"/>
    </source>
</evidence>
<dbReference type="Pfam" id="PF13855">
    <property type="entry name" value="LRR_8"/>
    <property type="match status" value="2"/>
</dbReference>
<evidence type="ECO:0000256" key="3">
    <source>
        <dbReference type="ARBA" id="ARBA00022737"/>
    </source>
</evidence>
<organism evidence="4">
    <name type="scientific">Timema monikensis</name>
    <dbReference type="NCBI Taxonomy" id="170555"/>
    <lineage>
        <taxon>Eukaryota</taxon>
        <taxon>Metazoa</taxon>
        <taxon>Ecdysozoa</taxon>
        <taxon>Arthropoda</taxon>
        <taxon>Hexapoda</taxon>
        <taxon>Insecta</taxon>
        <taxon>Pterygota</taxon>
        <taxon>Neoptera</taxon>
        <taxon>Polyneoptera</taxon>
        <taxon>Phasmatodea</taxon>
        <taxon>Timematodea</taxon>
        <taxon>Timematoidea</taxon>
        <taxon>Timematidae</taxon>
        <taxon>Timema</taxon>
    </lineage>
</organism>
<dbReference type="AlphaFoldDB" id="A0A7R9EG71"/>
<keyword evidence="2" id="KW-0732">Signal</keyword>
<evidence type="ECO:0000256" key="1">
    <source>
        <dbReference type="ARBA" id="ARBA00022614"/>
    </source>
</evidence>
<sequence length="604" mass="69993">MTLGKGQLLDSSVVKASVYRDKIYSRTLLNGQPTDNNAYFIWTTRDYYYCLILLGTNANQTVSSRTLRREEVDDVNLYKFVACRAKDKHKSKVNVVAMRYLRNVCGKTRTDRVSDEWVLKECSLRGCEITPMLYHQDTSLILWFNDSSHIHHRLCLIREGKNDPEHDLDGRVAPNSISMFRSSQIWPGVLQRDAEEQPFLCLIILYSYHEDSRSVIDTLQLPRGLSECYRYYTVMMRTLGVLLRWRSWWLKSEATTIQVNVLYPFSILCTSSFSRQLPDNMSSTTVILEFNNYQVGTIPRGYFQQFTDNPLIISLYNCGIESLPDDMLQLSMEILELHLIQNKLTTIPEHFFDNNCILKSIHLQYNLIEDLPREIFYNLVKLTTLDLSHNKLTYVHEQLHLDNNQLQDPNYDIFTNSSKLTILHLHNNKLSHLPADLFKDTNQLADISLNDNKLVTLEYCVFRNLRQLPLPHNASGYDMEINTPANDMELNTSGYDMEINIPGNDMELNTSGYDMEINIPGNDMELNTPGNDIKLALMHLNTDRRLYVLVHTMMLNVNQYKHSHLDSTQAPPSYTLSTQISLISQENISRTWASYITYPSRTTI</sequence>
<dbReference type="PANTHER" id="PTHR24373:SF275">
    <property type="entry name" value="TIR DOMAIN-CONTAINING PROTEIN"/>
    <property type="match status" value="1"/>
</dbReference>
<reference evidence="4" key="1">
    <citation type="submission" date="2020-11" db="EMBL/GenBank/DDBJ databases">
        <authorList>
            <person name="Tran Van P."/>
        </authorList>
    </citation>
    <scope>NUCLEOTIDE SEQUENCE</scope>
</reference>
<gene>
    <name evidence="4" type="ORF">TMSB3V08_LOCUS10055</name>
</gene>
<name>A0A7R9EG71_9NEOP</name>
<dbReference type="Gene3D" id="3.80.10.10">
    <property type="entry name" value="Ribonuclease Inhibitor"/>
    <property type="match status" value="2"/>
</dbReference>
<dbReference type="InterPro" id="IPR032675">
    <property type="entry name" value="LRR_dom_sf"/>
</dbReference>
<dbReference type="InterPro" id="IPR003591">
    <property type="entry name" value="Leu-rich_rpt_typical-subtyp"/>
</dbReference>
<dbReference type="InterPro" id="IPR050328">
    <property type="entry name" value="Dev_Immune_Receptor"/>
</dbReference>
<dbReference type="PANTHER" id="PTHR24373">
    <property type="entry name" value="SLIT RELATED LEUCINE-RICH REPEAT NEURONAL PROTEIN"/>
    <property type="match status" value="1"/>
</dbReference>
<protein>
    <submittedName>
        <fullName evidence="4">Uncharacterized protein</fullName>
    </submittedName>
</protein>